<organism evidence="2 3">
    <name type="scientific">Halarchaeum acidiphilum MH1-52-1</name>
    <dbReference type="NCBI Taxonomy" id="1261545"/>
    <lineage>
        <taxon>Archaea</taxon>
        <taxon>Methanobacteriati</taxon>
        <taxon>Methanobacteriota</taxon>
        <taxon>Stenosarchaea group</taxon>
        <taxon>Halobacteria</taxon>
        <taxon>Halobacteriales</taxon>
        <taxon>Halobacteriaceae</taxon>
    </lineage>
</organism>
<evidence type="ECO:0000256" key="1">
    <source>
        <dbReference type="SAM" id="MobiDB-lite"/>
    </source>
</evidence>
<keyword evidence="3" id="KW-1185">Reference proteome</keyword>
<feature type="region of interest" description="Disordered" evidence="1">
    <location>
        <begin position="1"/>
        <end position="65"/>
    </location>
</feature>
<proteinExistence type="predicted"/>
<comment type="caution">
    <text evidence="2">The sequence shown here is derived from an EMBL/GenBank/DDBJ whole genome shotgun (WGS) entry which is preliminary data.</text>
</comment>
<name>U2YDK8_9EURY</name>
<protein>
    <submittedName>
        <fullName evidence="2">Uncharacterized protein</fullName>
    </submittedName>
</protein>
<evidence type="ECO:0000313" key="2">
    <source>
        <dbReference type="EMBL" id="GAD51766.1"/>
    </source>
</evidence>
<dbReference type="EMBL" id="BATA01000008">
    <property type="protein sequence ID" value="GAD51766.1"/>
    <property type="molecule type" value="Genomic_DNA"/>
</dbReference>
<evidence type="ECO:0000313" key="3">
    <source>
        <dbReference type="Proteomes" id="UP000016986"/>
    </source>
</evidence>
<dbReference type="AlphaFoldDB" id="U2YDK8"/>
<dbReference type="Proteomes" id="UP000016986">
    <property type="component" value="Unassembled WGS sequence"/>
</dbReference>
<gene>
    <name evidence="2" type="ORF">MBEHAL_0526</name>
</gene>
<sequence>MGATSTDLTSSGKPARTSPETATNAPRSRDRDTTTARFRRGPSNSASHRATRGRTPSPSPSLAGARSGVEFDLRWFDLRTAADETFALDLVDFDTLPVGSDATAAAVSADD</sequence>
<feature type="compositionally biased region" description="Polar residues" evidence="1">
    <location>
        <begin position="1"/>
        <end position="26"/>
    </location>
</feature>
<reference evidence="2 3" key="1">
    <citation type="submission" date="2013-09" db="EMBL/GenBank/DDBJ databases">
        <title>Whole genome sequencing of Halarchaeum acidiphilum strain MH1-52-1.</title>
        <authorList>
            <person name="Shimane Y."/>
            <person name="Minegishi H."/>
            <person name="Nishi S."/>
            <person name="Echigo A."/>
            <person name="Shuto A."/>
            <person name="Konishi M."/>
            <person name="Ito T."/>
            <person name="Ohkuma M."/>
            <person name="Ohta Y."/>
            <person name="Nagano Y."/>
            <person name="Tsubouchi T."/>
            <person name="Mori K."/>
            <person name="Usui K."/>
            <person name="Kamekura M."/>
            <person name="Usami R."/>
            <person name="Takaki Y."/>
            <person name="Hatada Y."/>
        </authorList>
    </citation>
    <scope>NUCLEOTIDE SEQUENCE [LARGE SCALE GENOMIC DNA]</scope>
    <source>
        <strain evidence="2 3">JCM 16109</strain>
    </source>
</reference>
<accession>U2YDK8</accession>